<reference evidence="2" key="1">
    <citation type="journal article" date="2019" name="Int. J. Syst. Evol. Microbiol.">
        <title>The Global Catalogue of Microorganisms (GCM) 10K type strain sequencing project: providing services to taxonomists for standard genome sequencing and annotation.</title>
        <authorList>
            <consortium name="The Broad Institute Genomics Platform"/>
            <consortium name="The Broad Institute Genome Sequencing Center for Infectious Disease"/>
            <person name="Wu L."/>
            <person name="Ma J."/>
        </authorList>
    </citation>
    <scope>NUCLEOTIDE SEQUENCE [LARGE SCALE GENOMIC DNA]</scope>
    <source>
        <strain evidence="2">JCM 18532</strain>
    </source>
</reference>
<name>A0ABP8Y806_9ACTN</name>
<evidence type="ECO:0000313" key="1">
    <source>
        <dbReference type="EMBL" id="GAA4722760.1"/>
    </source>
</evidence>
<accession>A0ABP8Y806</accession>
<evidence type="ECO:0000313" key="2">
    <source>
        <dbReference type="Proteomes" id="UP001499882"/>
    </source>
</evidence>
<gene>
    <name evidence="1" type="ORF">GCM10023350_01190</name>
</gene>
<dbReference type="RefSeq" id="WP_345524565.1">
    <property type="nucleotide sequence ID" value="NZ_BAABKN010000002.1"/>
</dbReference>
<proteinExistence type="predicted"/>
<keyword evidence="2" id="KW-1185">Reference proteome</keyword>
<comment type="caution">
    <text evidence="1">The sequence shown here is derived from an EMBL/GenBank/DDBJ whole genome shotgun (WGS) entry which is preliminary data.</text>
</comment>
<organism evidence="1 2">
    <name type="scientific">Nocardioides endophyticus</name>
    <dbReference type="NCBI Taxonomy" id="1353775"/>
    <lineage>
        <taxon>Bacteria</taxon>
        <taxon>Bacillati</taxon>
        <taxon>Actinomycetota</taxon>
        <taxon>Actinomycetes</taxon>
        <taxon>Propionibacteriales</taxon>
        <taxon>Nocardioidaceae</taxon>
        <taxon>Nocardioides</taxon>
    </lineage>
</organism>
<dbReference type="EMBL" id="BAABKN010000002">
    <property type="protein sequence ID" value="GAA4722760.1"/>
    <property type="molecule type" value="Genomic_DNA"/>
</dbReference>
<protein>
    <submittedName>
        <fullName evidence="1">Uncharacterized protein</fullName>
    </submittedName>
</protein>
<dbReference type="Proteomes" id="UP001499882">
    <property type="component" value="Unassembled WGS sequence"/>
</dbReference>
<sequence>MSVPVSARPRFRRMAVGDPQVMAFYPRPRTREEVADRVGLALERETVDGSGMAVRVYAAAIRP</sequence>